<comment type="caution">
    <text evidence="5">The sequence shown here is derived from an EMBL/GenBank/DDBJ whole genome shotgun (WGS) entry which is preliminary data.</text>
</comment>
<proteinExistence type="predicted"/>
<feature type="region of interest" description="Disordered" evidence="2">
    <location>
        <begin position="346"/>
        <end position="430"/>
    </location>
</feature>
<evidence type="ECO:0000259" key="3">
    <source>
        <dbReference type="Pfam" id="PF18204"/>
    </source>
</evidence>
<accession>A0A832W7J0</accession>
<feature type="domain" description="PGF-CTERM archaeal protein-sorting signal" evidence="3">
    <location>
        <begin position="434"/>
        <end position="455"/>
    </location>
</feature>
<organism evidence="5 6">
    <name type="scientific">Methanosarcina acetivorans</name>
    <dbReference type="NCBI Taxonomy" id="2214"/>
    <lineage>
        <taxon>Archaea</taxon>
        <taxon>Methanobacteriati</taxon>
        <taxon>Methanobacteriota</taxon>
        <taxon>Stenosarchaea group</taxon>
        <taxon>Methanomicrobia</taxon>
        <taxon>Methanosarcinales</taxon>
        <taxon>Methanosarcinaceae</taxon>
        <taxon>Methanosarcina</taxon>
    </lineage>
</organism>
<dbReference type="EMBL" id="DUJU01000043">
    <property type="protein sequence ID" value="HIH93168.1"/>
    <property type="molecule type" value="Genomic_DNA"/>
</dbReference>
<keyword evidence="1" id="KW-0732">Signal</keyword>
<dbReference type="InterPro" id="IPR055354">
    <property type="entry name" value="DUF7507"/>
</dbReference>
<feature type="region of interest" description="Disordered" evidence="2">
    <location>
        <begin position="196"/>
        <end position="242"/>
    </location>
</feature>
<dbReference type="GeneID" id="1471921"/>
<feature type="compositionally biased region" description="Acidic residues" evidence="2">
    <location>
        <begin position="418"/>
        <end position="427"/>
    </location>
</feature>
<feature type="domain" description="DUF7507" evidence="4">
    <location>
        <begin position="95"/>
        <end position="182"/>
    </location>
</feature>
<sequence length="455" mass="48336">MRKNIANLVGMTMLSTFHWIRKNRLYSLLLLMFSVMLIMSSAASLVQVASATVSSDQLETESNNETAPVEVTSACYPSPAYKIEKCVTDVNCMGSQASVKEAGDVITYLIVVTNTGEVDLTNVTVTDSLIALSGPTESKNEDCILEVGETWTYKGCYEVTPEDIDTNGDCDGYIDNVAMVDCDQLGAKCDSVRVPIEETSSGDDSTGDDSTGDDSTGDDSTGDDSTGDDSTGDNSTGGNPDYSIYKSIIGTDEAGDRIINEAGDIIEYQIIVKNEGNANLTGVSVNDPMITLTGPAGDDLDSGVLNPGETWNFFGNYTVTQEDIDSNGGGDGVIENTAIVGCNELPDENSSVQQPITLNSTDSDSSNNASIAHYHSDGGTGEARIIPKPTKNVEVNETDNETQLGPDARNFDQKTESTETDLGDEPEQEKAGLPGFELVYGAAGLLAATFLYKRK</sequence>
<feature type="domain" description="DUF7507" evidence="4">
    <location>
        <begin position="256"/>
        <end position="343"/>
    </location>
</feature>
<evidence type="ECO:0000256" key="1">
    <source>
        <dbReference type="ARBA" id="ARBA00022729"/>
    </source>
</evidence>
<gene>
    <name evidence="5" type="ORF">HA338_03705</name>
</gene>
<dbReference type="RefSeq" id="WP_048064794.1">
    <property type="nucleotide sequence ID" value="NZ_DUJU01000043.1"/>
</dbReference>
<dbReference type="AlphaFoldDB" id="A0A832W7J0"/>
<reference evidence="5" key="1">
    <citation type="journal article" date="2020" name="bioRxiv">
        <title>A rank-normalized archaeal taxonomy based on genome phylogeny resolves widespread incomplete and uneven classifications.</title>
        <authorList>
            <person name="Rinke C."/>
            <person name="Chuvochina M."/>
            <person name="Mussig A.J."/>
            <person name="Chaumeil P.-A."/>
            <person name="Waite D.W."/>
            <person name="Whitman W.B."/>
            <person name="Parks D.H."/>
            <person name="Hugenholtz P."/>
        </authorList>
    </citation>
    <scope>NUCLEOTIDE SEQUENCE</scope>
    <source>
        <strain evidence="5">UBA8876</strain>
    </source>
</reference>
<protein>
    <submittedName>
        <fullName evidence="5">DUF11 domain-containing protein</fullName>
    </submittedName>
</protein>
<feature type="compositionally biased region" description="Acidic residues" evidence="2">
    <location>
        <begin position="205"/>
        <end position="231"/>
    </location>
</feature>
<evidence type="ECO:0000256" key="2">
    <source>
        <dbReference type="SAM" id="MobiDB-lite"/>
    </source>
</evidence>
<feature type="compositionally biased region" description="Low complexity" evidence="2">
    <location>
        <begin position="356"/>
        <end position="372"/>
    </location>
</feature>
<dbReference type="InterPro" id="IPR026371">
    <property type="entry name" value="PGF_CTERM"/>
</dbReference>
<dbReference type="InterPro" id="IPR047589">
    <property type="entry name" value="DUF11_rpt"/>
</dbReference>
<evidence type="ECO:0000259" key="4">
    <source>
        <dbReference type="Pfam" id="PF24346"/>
    </source>
</evidence>
<dbReference type="Pfam" id="PF18204">
    <property type="entry name" value="PGF-CTERM"/>
    <property type="match status" value="1"/>
</dbReference>
<evidence type="ECO:0000313" key="5">
    <source>
        <dbReference type="EMBL" id="HIH93168.1"/>
    </source>
</evidence>
<name>A0A832W7J0_9EURY</name>
<dbReference type="Proteomes" id="UP000600774">
    <property type="component" value="Unassembled WGS sequence"/>
</dbReference>
<evidence type="ECO:0000313" key="6">
    <source>
        <dbReference type="Proteomes" id="UP000600774"/>
    </source>
</evidence>
<dbReference type="Pfam" id="PF24346">
    <property type="entry name" value="DUF7507"/>
    <property type="match status" value="2"/>
</dbReference>
<dbReference type="NCBIfam" id="TIGR01451">
    <property type="entry name" value="B_ant_repeat"/>
    <property type="match status" value="2"/>
</dbReference>